<feature type="chain" id="PRO_5012028697" evidence="3">
    <location>
        <begin position="23"/>
        <end position="232"/>
    </location>
</feature>
<evidence type="ECO:0000259" key="4">
    <source>
        <dbReference type="PROSITE" id="PS50919"/>
    </source>
</evidence>
<gene>
    <name evidence="5" type="ORF">AYI70_g10083</name>
</gene>
<dbReference type="STRING" id="133412.A0A1R1X871"/>
<dbReference type="SUPFAM" id="SSF82109">
    <property type="entry name" value="MIR domain"/>
    <property type="match status" value="1"/>
</dbReference>
<evidence type="ECO:0000313" key="6">
    <source>
        <dbReference type="Proteomes" id="UP000187283"/>
    </source>
</evidence>
<dbReference type="SMART" id="SM00472">
    <property type="entry name" value="MIR"/>
    <property type="match status" value="3"/>
</dbReference>
<accession>A0A1R1X871</accession>
<evidence type="ECO:0000313" key="5">
    <source>
        <dbReference type="EMBL" id="OMJ10833.1"/>
    </source>
</evidence>
<dbReference type="AlphaFoldDB" id="A0A1R1X871"/>
<dbReference type="Gene3D" id="2.80.10.50">
    <property type="match status" value="1"/>
</dbReference>
<dbReference type="EMBL" id="LSSN01004816">
    <property type="protein sequence ID" value="OMJ10833.1"/>
    <property type="molecule type" value="Genomic_DNA"/>
</dbReference>
<organism evidence="5 6">
    <name type="scientific">Smittium culicis</name>
    <dbReference type="NCBI Taxonomy" id="133412"/>
    <lineage>
        <taxon>Eukaryota</taxon>
        <taxon>Fungi</taxon>
        <taxon>Fungi incertae sedis</taxon>
        <taxon>Zoopagomycota</taxon>
        <taxon>Kickxellomycotina</taxon>
        <taxon>Harpellomycetes</taxon>
        <taxon>Harpellales</taxon>
        <taxon>Legeriomycetaceae</taxon>
        <taxon>Smittium</taxon>
    </lineage>
</organism>
<dbReference type="Pfam" id="PF02815">
    <property type="entry name" value="MIR"/>
    <property type="match status" value="1"/>
</dbReference>
<dbReference type="CDD" id="cd23279">
    <property type="entry name" value="beta-trefoil_MIR_SDF2-like"/>
    <property type="match status" value="1"/>
</dbReference>
<proteinExistence type="predicted"/>
<name>A0A1R1X871_9FUNG</name>
<keyword evidence="1 3" id="KW-0732">Signal</keyword>
<dbReference type="Proteomes" id="UP000187283">
    <property type="component" value="Unassembled WGS sequence"/>
</dbReference>
<dbReference type="InterPro" id="IPR036300">
    <property type="entry name" value="MIR_dom_sf"/>
</dbReference>
<keyword evidence="6" id="KW-1185">Reference proteome</keyword>
<comment type="caution">
    <text evidence="5">The sequence shown here is derived from an EMBL/GenBank/DDBJ whole genome shotgun (WGS) entry which is preliminary data.</text>
</comment>
<dbReference type="InterPro" id="IPR016093">
    <property type="entry name" value="MIR_motif"/>
</dbReference>
<dbReference type="PANTHER" id="PTHR46809:SF2">
    <property type="entry name" value="GH21273P"/>
    <property type="match status" value="1"/>
</dbReference>
<feature type="domain" description="MIR" evidence="4">
    <location>
        <begin position="107"/>
        <end position="160"/>
    </location>
</feature>
<dbReference type="OrthoDB" id="5588846at2759"/>
<feature type="signal peptide" evidence="3">
    <location>
        <begin position="1"/>
        <end position="22"/>
    </location>
</feature>
<reference evidence="5 6" key="1">
    <citation type="submission" date="2017-01" db="EMBL/GenBank/DDBJ databases">
        <authorList>
            <person name="Mah S.A."/>
            <person name="Swanson W.J."/>
            <person name="Moy G.W."/>
            <person name="Vacquier V.D."/>
        </authorList>
    </citation>
    <scope>NUCLEOTIDE SEQUENCE [LARGE SCALE GENOMIC DNA]</scope>
    <source>
        <strain evidence="5 6">GSMNP</strain>
    </source>
</reference>
<dbReference type="PROSITE" id="PS50919">
    <property type="entry name" value="MIR"/>
    <property type="match status" value="1"/>
</dbReference>
<dbReference type="PANTHER" id="PTHR46809">
    <property type="entry name" value="STROMAL CELL-DERIVED FACTOR 2-LIKE PROTEIN"/>
    <property type="match status" value="1"/>
</dbReference>
<sequence>MVNISISFTVMGVIAVLGNLQAVNCWFKSSDPKFPGTGYKIDQGWEKVTYGSNIKLSDVENSVRLCLSGVHYSTGSKQKAITGSKDFGFSNTYFVVMPPKNEVAERGMSVQCGSTIRLKSSDDDHFLHSHKNYNSPLSGSQEVSGFGGQDSGDDWVLECINPENTNKVADGFWMRETPIKLKHKETNKYLQVLTNKGYGHPISGHYEVSCGSGSDKSSLFIATEGFFFNFQK</sequence>
<evidence type="ECO:0000256" key="1">
    <source>
        <dbReference type="ARBA" id="ARBA00022729"/>
    </source>
</evidence>
<evidence type="ECO:0000256" key="2">
    <source>
        <dbReference type="ARBA" id="ARBA00022737"/>
    </source>
</evidence>
<protein>
    <submittedName>
        <fullName evidence="5">Stromal cell-derived factor 2</fullName>
    </submittedName>
</protein>
<keyword evidence="2" id="KW-0677">Repeat</keyword>
<evidence type="ECO:0000256" key="3">
    <source>
        <dbReference type="SAM" id="SignalP"/>
    </source>
</evidence>